<reference evidence="2 3" key="1">
    <citation type="submission" date="2019-07" db="EMBL/GenBank/DDBJ databases">
        <title>WGS assembly of Gossypium mustelinum.</title>
        <authorList>
            <person name="Chen Z.J."/>
            <person name="Sreedasyam A."/>
            <person name="Ando A."/>
            <person name="Song Q."/>
            <person name="De L."/>
            <person name="Hulse-Kemp A."/>
            <person name="Ding M."/>
            <person name="Ye W."/>
            <person name="Kirkbride R."/>
            <person name="Jenkins J."/>
            <person name="Plott C."/>
            <person name="Lovell J."/>
            <person name="Lin Y.-M."/>
            <person name="Vaughn R."/>
            <person name="Liu B."/>
            <person name="Li W."/>
            <person name="Simpson S."/>
            <person name="Scheffler B."/>
            <person name="Saski C."/>
            <person name="Grover C."/>
            <person name="Hu G."/>
            <person name="Conover J."/>
            <person name="Carlson J."/>
            <person name="Shu S."/>
            <person name="Boston L."/>
            <person name="Williams M."/>
            <person name="Peterson D."/>
            <person name="Mcgee K."/>
            <person name="Jones D."/>
            <person name="Wendel J."/>
            <person name="Stelly D."/>
            <person name="Grimwood J."/>
            <person name="Schmutz J."/>
        </authorList>
    </citation>
    <scope>NUCLEOTIDE SEQUENCE [LARGE SCALE GENOMIC DNA]</scope>
    <source>
        <strain evidence="2">1408120.09</strain>
    </source>
</reference>
<accession>A0A5D2XPW8</accession>
<organism evidence="2 3">
    <name type="scientific">Gossypium mustelinum</name>
    <name type="common">Cotton</name>
    <name type="synonym">Gossypium caicoense</name>
    <dbReference type="NCBI Taxonomy" id="34275"/>
    <lineage>
        <taxon>Eukaryota</taxon>
        <taxon>Viridiplantae</taxon>
        <taxon>Streptophyta</taxon>
        <taxon>Embryophyta</taxon>
        <taxon>Tracheophyta</taxon>
        <taxon>Spermatophyta</taxon>
        <taxon>Magnoliopsida</taxon>
        <taxon>eudicotyledons</taxon>
        <taxon>Gunneridae</taxon>
        <taxon>Pentapetalae</taxon>
        <taxon>rosids</taxon>
        <taxon>malvids</taxon>
        <taxon>Malvales</taxon>
        <taxon>Malvaceae</taxon>
        <taxon>Malvoideae</taxon>
        <taxon>Gossypium</taxon>
    </lineage>
</organism>
<sequence length="41" mass="4246">MGSAVVGHSTNSKKGWHGGGASRRCNRLVRVGSIRGGSHLD</sequence>
<dbReference type="AlphaFoldDB" id="A0A5D2XPW8"/>
<dbReference type="Proteomes" id="UP000323597">
    <property type="component" value="Chromosome A10"/>
</dbReference>
<name>A0A5D2XPW8_GOSMU</name>
<evidence type="ECO:0000256" key="1">
    <source>
        <dbReference type="SAM" id="MobiDB-lite"/>
    </source>
</evidence>
<gene>
    <name evidence="2" type="ORF">E1A91_A10G225300v1</name>
</gene>
<protein>
    <submittedName>
        <fullName evidence="2">Uncharacterized protein</fullName>
    </submittedName>
</protein>
<evidence type="ECO:0000313" key="3">
    <source>
        <dbReference type="Proteomes" id="UP000323597"/>
    </source>
</evidence>
<dbReference type="EMBL" id="CM017645">
    <property type="protein sequence ID" value="TYJ16068.1"/>
    <property type="molecule type" value="Genomic_DNA"/>
</dbReference>
<keyword evidence="3" id="KW-1185">Reference proteome</keyword>
<proteinExistence type="predicted"/>
<feature type="region of interest" description="Disordered" evidence="1">
    <location>
        <begin position="1"/>
        <end position="25"/>
    </location>
</feature>
<evidence type="ECO:0000313" key="2">
    <source>
        <dbReference type="EMBL" id="TYJ16068.1"/>
    </source>
</evidence>